<protein>
    <submittedName>
        <fullName evidence="1">Spo0E family sporulation regulatory protein-aspartic acid phosphatase</fullName>
    </submittedName>
</protein>
<evidence type="ECO:0000313" key="2">
    <source>
        <dbReference type="Proteomes" id="UP001597318"/>
    </source>
</evidence>
<sequence>MKLNLIEPTRNLMYKVINEHGINSEQALRLSKIIDELVNIYLENQLSHNENPNDTFYK</sequence>
<proteinExistence type="predicted"/>
<organism evidence="1 2">
    <name type="scientific">Metabacillus endolithicus</name>
    <dbReference type="NCBI Taxonomy" id="1535204"/>
    <lineage>
        <taxon>Bacteria</taxon>
        <taxon>Bacillati</taxon>
        <taxon>Bacillota</taxon>
        <taxon>Bacilli</taxon>
        <taxon>Bacillales</taxon>
        <taxon>Bacillaceae</taxon>
        <taxon>Metabacillus</taxon>
    </lineage>
</organism>
<dbReference type="InterPro" id="IPR036638">
    <property type="entry name" value="HLH_DNA-bd_sf"/>
</dbReference>
<reference evidence="2" key="1">
    <citation type="journal article" date="2019" name="Int. J. Syst. Evol. Microbiol.">
        <title>The Global Catalogue of Microorganisms (GCM) 10K type strain sequencing project: providing services to taxonomists for standard genome sequencing and annotation.</title>
        <authorList>
            <consortium name="The Broad Institute Genomics Platform"/>
            <consortium name="The Broad Institute Genome Sequencing Center for Infectious Disease"/>
            <person name="Wu L."/>
            <person name="Ma J."/>
        </authorList>
    </citation>
    <scope>NUCLEOTIDE SEQUENCE [LARGE SCALE GENOMIC DNA]</scope>
    <source>
        <strain evidence="2">CGMCC 1.15474</strain>
    </source>
</reference>
<dbReference type="RefSeq" id="WP_247347696.1">
    <property type="nucleotide sequence ID" value="NZ_CP095551.1"/>
</dbReference>
<dbReference type="Pfam" id="PF09388">
    <property type="entry name" value="SpoOE-like"/>
    <property type="match status" value="1"/>
</dbReference>
<evidence type="ECO:0000313" key="1">
    <source>
        <dbReference type="EMBL" id="MFD2216410.1"/>
    </source>
</evidence>
<accession>A0ABW5C3I8</accession>
<dbReference type="Proteomes" id="UP001597318">
    <property type="component" value="Unassembled WGS sequence"/>
</dbReference>
<dbReference type="EMBL" id="JBHUIK010000007">
    <property type="protein sequence ID" value="MFD2216410.1"/>
    <property type="molecule type" value="Genomic_DNA"/>
</dbReference>
<comment type="caution">
    <text evidence="1">The sequence shown here is derived from an EMBL/GenBank/DDBJ whole genome shotgun (WGS) entry which is preliminary data.</text>
</comment>
<gene>
    <name evidence="1" type="ORF">ACFSKK_22295</name>
</gene>
<dbReference type="InterPro" id="IPR037208">
    <property type="entry name" value="Spo0E-like_sf"/>
</dbReference>
<dbReference type="InterPro" id="IPR018540">
    <property type="entry name" value="Spo0E-like"/>
</dbReference>
<dbReference type="Gene3D" id="4.10.280.10">
    <property type="entry name" value="Helix-loop-helix DNA-binding domain"/>
    <property type="match status" value="1"/>
</dbReference>
<dbReference type="SUPFAM" id="SSF140500">
    <property type="entry name" value="BAS1536-like"/>
    <property type="match status" value="1"/>
</dbReference>
<name>A0ABW5C3I8_9BACI</name>
<keyword evidence="2" id="KW-1185">Reference proteome</keyword>